<feature type="transmembrane region" description="Helical" evidence="1">
    <location>
        <begin position="31"/>
        <end position="50"/>
    </location>
</feature>
<keyword evidence="1" id="KW-0472">Membrane</keyword>
<keyword evidence="1" id="KW-0812">Transmembrane</keyword>
<evidence type="ECO:0000256" key="1">
    <source>
        <dbReference type="SAM" id="Phobius"/>
    </source>
</evidence>
<accession>A0A8E2JQ61</accession>
<dbReference type="EMBL" id="KV750287">
    <property type="protein sequence ID" value="OCL05433.1"/>
    <property type="molecule type" value="Genomic_DNA"/>
</dbReference>
<organism evidence="2 3">
    <name type="scientific">Glonium stellatum</name>
    <dbReference type="NCBI Taxonomy" id="574774"/>
    <lineage>
        <taxon>Eukaryota</taxon>
        <taxon>Fungi</taxon>
        <taxon>Dikarya</taxon>
        <taxon>Ascomycota</taxon>
        <taxon>Pezizomycotina</taxon>
        <taxon>Dothideomycetes</taxon>
        <taxon>Pleosporomycetidae</taxon>
        <taxon>Gloniales</taxon>
        <taxon>Gloniaceae</taxon>
        <taxon>Glonium</taxon>
    </lineage>
</organism>
<name>A0A8E2JQ61_9PEZI</name>
<dbReference type="AlphaFoldDB" id="A0A8E2JQ61"/>
<gene>
    <name evidence="2" type="ORF">AOQ84DRAFT_97563</name>
</gene>
<proteinExistence type="predicted"/>
<evidence type="ECO:0000313" key="3">
    <source>
        <dbReference type="Proteomes" id="UP000250140"/>
    </source>
</evidence>
<keyword evidence="3" id="KW-1185">Reference proteome</keyword>
<dbReference type="Proteomes" id="UP000250140">
    <property type="component" value="Unassembled WGS sequence"/>
</dbReference>
<sequence length="57" mass="6703">MVPRHSRRSGQLSWRPMNEGIRKWRRECIGCGFNLIEIFSILFYVGLAGFRTLSLVF</sequence>
<reference evidence="2 3" key="1">
    <citation type="journal article" date="2016" name="Nat. Commun.">
        <title>Ectomycorrhizal ecology is imprinted in the genome of the dominant symbiotic fungus Cenococcum geophilum.</title>
        <authorList>
            <consortium name="DOE Joint Genome Institute"/>
            <person name="Peter M."/>
            <person name="Kohler A."/>
            <person name="Ohm R.A."/>
            <person name="Kuo A."/>
            <person name="Krutzmann J."/>
            <person name="Morin E."/>
            <person name="Arend M."/>
            <person name="Barry K.W."/>
            <person name="Binder M."/>
            <person name="Choi C."/>
            <person name="Clum A."/>
            <person name="Copeland A."/>
            <person name="Grisel N."/>
            <person name="Haridas S."/>
            <person name="Kipfer T."/>
            <person name="LaButti K."/>
            <person name="Lindquist E."/>
            <person name="Lipzen A."/>
            <person name="Maire R."/>
            <person name="Meier B."/>
            <person name="Mihaltcheva S."/>
            <person name="Molinier V."/>
            <person name="Murat C."/>
            <person name="Poggeler S."/>
            <person name="Quandt C.A."/>
            <person name="Sperisen C."/>
            <person name="Tritt A."/>
            <person name="Tisserant E."/>
            <person name="Crous P.W."/>
            <person name="Henrissat B."/>
            <person name="Nehls U."/>
            <person name="Egli S."/>
            <person name="Spatafora J.W."/>
            <person name="Grigoriev I.V."/>
            <person name="Martin F.M."/>
        </authorList>
    </citation>
    <scope>NUCLEOTIDE SEQUENCE [LARGE SCALE GENOMIC DNA]</scope>
    <source>
        <strain evidence="2 3">CBS 207.34</strain>
    </source>
</reference>
<evidence type="ECO:0000313" key="2">
    <source>
        <dbReference type="EMBL" id="OCL05433.1"/>
    </source>
</evidence>
<protein>
    <submittedName>
        <fullName evidence="2">Uncharacterized protein</fullName>
    </submittedName>
</protein>
<keyword evidence="1" id="KW-1133">Transmembrane helix</keyword>